<organism evidence="2 3">
    <name type="scientific">Zygosaccharomyces mellis</name>
    <dbReference type="NCBI Taxonomy" id="42258"/>
    <lineage>
        <taxon>Eukaryota</taxon>
        <taxon>Fungi</taxon>
        <taxon>Dikarya</taxon>
        <taxon>Ascomycota</taxon>
        <taxon>Saccharomycotina</taxon>
        <taxon>Saccharomycetes</taxon>
        <taxon>Saccharomycetales</taxon>
        <taxon>Saccharomycetaceae</taxon>
        <taxon>Zygosaccharomyces</taxon>
    </lineage>
</organism>
<evidence type="ECO:0000256" key="1">
    <source>
        <dbReference type="SAM" id="MobiDB-lite"/>
    </source>
</evidence>
<feature type="region of interest" description="Disordered" evidence="1">
    <location>
        <begin position="895"/>
        <end position="917"/>
    </location>
</feature>
<dbReference type="PANTHER" id="PTHR21575">
    <property type="entry name" value="PROTEIN HID1"/>
    <property type="match status" value="1"/>
</dbReference>
<comment type="caution">
    <text evidence="2">The sequence shown here is derived from an EMBL/GenBank/DDBJ whole genome shotgun (WGS) entry which is preliminary data.</text>
</comment>
<dbReference type="GO" id="GO:0016020">
    <property type="term" value="C:membrane"/>
    <property type="evidence" value="ECO:0007669"/>
    <property type="project" value="TreeGrafter"/>
</dbReference>
<accession>A0A4C2E3H3</accession>
<feature type="region of interest" description="Disordered" evidence="1">
    <location>
        <begin position="1090"/>
        <end position="1144"/>
    </location>
</feature>
<dbReference type="GO" id="GO:0000138">
    <property type="term" value="C:Golgi trans cisterna"/>
    <property type="evidence" value="ECO:0007669"/>
    <property type="project" value="TreeGrafter"/>
</dbReference>
<feature type="region of interest" description="Disordered" evidence="1">
    <location>
        <begin position="547"/>
        <end position="571"/>
    </location>
</feature>
<dbReference type="Pfam" id="PF12722">
    <property type="entry name" value="Hid1"/>
    <property type="match status" value="2"/>
</dbReference>
<dbReference type="EMBL" id="BIMX01000006">
    <property type="protein sequence ID" value="GCE98665.1"/>
    <property type="molecule type" value="Genomic_DNA"/>
</dbReference>
<dbReference type="InterPro" id="IPR026705">
    <property type="entry name" value="Hid-1/Ecm30"/>
</dbReference>
<feature type="region of interest" description="Disordered" evidence="1">
    <location>
        <begin position="1209"/>
        <end position="1238"/>
    </location>
</feature>
<gene>
    <name evidence="2" type="ORF">ZYGM_002098</name>
</gene>
<dbReference type="PANTHER" id="PTHR21575:SF12">
    <property type="entry name" value="PROTEIN HID1"/>
    <property type="match status" value="1"/>
</dbReference>
<proteinExistence type="predicted"/>
<feature type="compositionally biased region" description="Low complexity" evidence="1">
    <location>
        <begin position="551"/>
        <end position="571"/>
    </location>
</feature>
<keyword evidence="3" id="KW-1185">Reference proteome</keyword>
<reference evidence="2 3" key="1">
    <citation type="submission" date="2019-01" db="EMBL/GenBank/DDBJ databases">
        <title>Draft Genome Sequencing of Zygosaccharomyces mellis Ca-7.</title>
        <authorList>
            <person name="Shiwa Y."/>
            <person name="Kanesaki Y."/>
            <person name="Ishige T."/>
            <person name="Mura K."/>
            <person name="Hori T."/>
            <person name="Tamura T."/>
        </authorList>
    </citation>
    <scope>NUCLEOTIDE SEQUENCE [LARGE SCALE GENOMIC DNA]</scope>
    <source>
        <strain evidence="2 3">Ca-7</strain>
    </source>
</reference>
<feature type="region of interest" description="Disordered" evidence="1">
    <location>
        <begin position="1163"/>
        <end position="1194"/>
    </location>
</feature>
<protein>
    <submittedName>
        <fullName evidence="2">Uncharacterized protein</fullName>
    </submittedName>
</protein>
<feature type="compositionally biased region" description="Polar residues" evidence="1">
    <location>
        <begin position="1090"/>
        <end position="1126"/>
    </location>
</feature>
<sequence>MLSQPNKKQLQIRIQPQEEKYDYQMQLGTIGMRIRQSVDQGYRLPSKFVQDNSSVTIPDYKRVPLPKNPPMLVNQRTVSSTSSVEAWENDLDQRLTTIDDQSLTDKLGMKRNWDQAEQGKEDTGIMGNTDSKLNGLYREHILQLGGATIPLRDENGEFSQFYRDFIAGGNFSMEIFNQLISPNELRYICRSNSENISSLVQFISLTIVEISKSLIDNEDQGIPLSSPSSVSLLEIKLTDLLMCIRILTKIYPMHLSTGREKWLWAQDESGNVPGFLLLKSLLKLSFVEGFSLRCVSKPGRITHLLWENGINTADSSYSLQVARIDSNRLEIVNLLLALCSADLYGLPNRFLTALCHLAPEYDVVCLVASIINTGCRYCNHSEESSVPYHNFSYKQSQQQQLPQLKLSLVSSCLQLLNIMCLRSNVEEAQVLARLMNPHSALAVNSNIALSYLATLNRDSDLRLLLTSFAKILKMPINSAIDQESNLLIGGFPRRQSSSSLSNAEGLNRPSNGVHAKSYTNSSVSGSVTTNTSAAVNPTAASAAKRLKDSDNNNNYNGSAHSSSSSYGNSSSSPSLPPVSPLFLQSLIFLKILVQNNKIFENYVADKFGPKLIIFSIYYLQFYDNNVNQNGASELGSTIIPLCYNLALLFSSKKLVLSKMLETFSPNYYTNKLPNFFKLSSGNINHITYRDFALIHLCNMAIYDIRDNLQPRPWLFELIYNLLPIRANLRDEELVQLSSKKRPKNIGTGGISYNASMALLHLLSKFSNKNYMTTYAFSPSGAPKGFYACSPGYKLDCLALLLRVISIYVILYFEEAKNLTFALCRHQRILLQMKDSIETISRNLNGPFEDLKIDDFFEYSFNFNSVDERSTTPSSNDNSENSVYYNQTLVFNNKGTSEASDDRNIGTRNVNTESGVNEFGDNGDYELSRYASDNNMKKSIELSEYADLHINPIMSDAKVFNGMRPRWPAGITWKSKAKSRAKSDLSSSWIGSNSLLLLVRVARLLLRQFPTISTISTKEYYQLLGEIAQFKGQFESSIKPYLPVFMSEFSEAHPLMIDLSPQNTVYQNWISMVCWTDIFNTHSGSYVIPQASNPNNNSVTNRSSDPNVSGGNNNRPSLSRVSSTDTLPSLEKHNSNGSMLSRTNSNSSSLMGYLSSYKNTDTSFSSPLEITNPATSTSKSNSPRVNSGNNGNSSSGTSFFRMAWNGFTKKDSSYSPIQEEPPVPPGSPMGSSPSRPNPFILDTGLLKPNIWTGTQVTLFAVKTKEKEEFSLLDMTSLFLRRFRFNSVTSSGSTDTLNSAGGNSNAYNSSNSIKSVGTNSRPYTPRDSTLMLSTTKK</sequence>
<evidence type="ECO:0000313" key="2">
    <source>
        <dbReference type="EMBL" id="GCE98665.1"/>
    </source>
</evidence>
<name>A0A4C2E3H3_9SACH</name>
<dbReference type="GO" id="GO:0005797">
    <property type="term" value="C:Golgi medial cisterna"/>
    <property type="evidence" value="ECO:0007669"/>
    <property type="project" value="TreeGrafter"/>
</dbReference>
<feature type="compositionally biased region" description="Low complexity" evidence="1">
    <location>
        <begin position="517"/>
        <end position="530"/>
    </location>
</feature>
<feature type="compositionally biased region" description="Low complexity" evidence="1">
    <location>
        <begin position="1179"/>
        <end position="1194"/>
    </location>
</feature>
<evidence type="ECO:0000313" key="3">
    <source>
        <dbReference type="Proteomes" id="UP000301737"/>
    </source>
</evidence>
<feature type="region of interest" description="Disordered" evidence="1">
    <location>
        <begin position="1287"/>
        <end position="1335"/>
    </location>
</feature>
<feature type="region of interest" description="Disordered" evidence="1">
    <location>
        <begin position="498"/>
        <end position="530"/>
    </location>
</feature>
<dbReference type="OrthoDB" id="432953at2759"/>
<feature type="compositionally biased region" description="Polar residues" evidence="1">
    <location>
        <begin position="1163"/>
        <end position="1178"/>
    </location>
</feature>
<feature type="compositionally biased region" description="Polar residues" evidence="1">
    <location>
        <begin position="498"/>
        <end position="510"/>
    </location>
</feature>
<feature type="compositionally biased region" description="Low complexity" evidence="1">
    <location>
        <begin position="1227"/>
        <end position="1237"/>
    </location>
</feature>
<feature type="compositionally biased region" description="Polar residues" evidence="1">
    <location>
        <begin position="1311"/>
        <end position="1335"/>
    </location>
</feature>
<feature type="compositionally biased region" description="Low complexity" evidence="1">
    <location>
        <begin position="1296"/>
        <end position="1310"/>
    </location>
</feature>
<feature type="compositionally biased region" description="Polar residues" evidence="1">
    <location>
        <begin position="905"/>
        <end position="914"/>
    </location>
</feature>
<dbReference type="Proteomes" id="UP000301737">
    <property type="component" value="Unassembled WGS sequence"/>
</dbReference>